<proteinExistence type="predicted"/>
<gene>
    <name evidence="2" type="ORF">NE630_06965</name>
</gene>
<dbReference type="SUPFAM" id="SSF50965">
    <property type="entry name" value="Galactose oxidase, central domain"/>
    <property type="match status" value="1"/>
</dbReference>
<dbReference type="Proteomes" id="UP001205919">
    <property type="component" value="Unassembled WGS sequence"/>
</dbReference>
<sequence length="588" mass="61736">MRIKKAATQLFALFFALLVFALPARADLLFTRQTTYSDPVSLGIISGSSAPFSPLQSNMGGNQGNGIRPFLDANGKLRVALTFYTGVGTSTADTVNVFDPGAKASWAVPSNWNTPLKQFTCSVKNIRAISTIGSYLYATGYDRAAVSRVVMTNDSYVENKVWTHPGSAGKHGEGLFTYAGHLYAIFSNAAGDPQQPDVAYSPNQIWKFDKDLNVIASADMVGRNMDGQQPGIYARVGNKLYVCSFGGYQETGGDYNGNTTIEICDLSTLECTQLAKGKEIQAKRPEWRYMFSGTAFIDGKVYLHGTTWTAPAGKEGSHEMVVYETTADKLASGDIGTRLGSFVGDYGVQMGLNYDPTTKYLWAHAGDSIARYDGGTSWTLFDSKALKGSLSASAPIAVSSTGGSGAVIPTAIPIESADVAVAGGTITAITTNADAPSALAQAVSDGDYASAVTGGDSFGGVQPLSSFAINLDHSASGSAAFTIKNFDYTPQTNGTLWAMVRKKAGMGGTFDLFPATLANGTLTFTITNISDYFTENTVVIAETTPVEIPDEPEPWTGDGAGTGGCEAGAAAAALLALIPLALCGGKKR</sequence>
<organism evidence="2 3">
    <name type="scientific">Cloacibacillus evryensis</name>
    <dbReference type="NCBI Taxonomy" id="508460"/>
    <lineage>
        <taxon>Bacteria</taxon>
        <taxon>Thermotogati</taxon>
        <taxon>Synergistota</taxon>
        <taxon>Synergistia</taxon>
        <taxon>Synergistales</taxon>
        <taxon>Synergistaceae</taxon>
        <taxon>Cloacibacillus</taxon>
    </lineage>
</organism>
<evidence type="ECO:0000256" key="1">
    <source>
        <dbReference type="SAM" id="SignalP"/>
    </source>
</evidence>
<feature type="signal peptide" evidence="1">
    <location>
        <begin position="1"/>
        <end position="26"/>
    </location>
</feature>
<protein>
    <submittedName>
        <fullName evidence="2">Uncharacterized protein</fullName>
    </submittedName>
</protein>
<evidence type="ECO:0000313" key="3">
    <source>
        <dbReference type="Proteomes" id="UP001205919"/>
    </source>
</evidence>
<accession>A0AAW5K8I8</accession>
<keyword evidence="1" id="KW-0732">Signal</keyword>
<dbReference type="InterPro" id="IPR011043">
    <property type="entry name" value="Gal_Oxase/kelch_b-propeller"/>
</dbReference>
<dbReference type="RefSeq" id="WP_008709093.1">
    <property type="nucleotide sequence ID" value="NZ_CABKQM010000002.1"/>
</dbReference>
<evidence type="ECO:0000313" key="2">
    <source>
        <dbReference type="EMBL" id="MCQ4814168.1"/>
    </source>
</evidence>
<reference evidence="2 3" key="1">
    <citation type="submission" date="2022-06" db="EMBL/GenBank/DDBJ databases">
        <title>Isolation of gut microbiota from human fecal samples.</title>
        <authorList>
            <person name="Pamer E.G."/>
            <person name="Barat B."/>
            <person name="Waligurski E."/>
            <person name="Medina S."/>
            <person name="Paddock L."/>
            <person name="Mostad J."/>
        </authorList>
    </citation>
    <scope>NUCLEOTIDE SEQUENCE [LARGE SCALE GENOMIC DNA]</scope>
    <source>
        <strain evidence="2 3">DFI.9.90</strain>
    </source>
</reference>
<feature type="chain" id="PRO_5043442510" evidence="1">
    <location>
        <begin position="27"/>
        <end position="588"/>
    </location>
</feature>
<dbReference type="EMBL" id="JANFYT010000012">
    <property type="protein sequence ID" value="MCQ4814168.1"/>
    <property type="molecule type" value="Genomic_DNA"/>
</dbReference>
<keyword evidence="3" id="KW-1185">Reference proteome</keyword>
<dbReference type="AlphaFoldDB" id="A0AAW5K8I8"/>
<comment type="caution">
    <text evidence="2">The sequence shown here is derived from an EMBL/GenBank/DDBJ whole genome shotgun (WGS) entry which is preliminary data.</text>
</comment>
<name>A0AAW5K8I8_9BACT</name>